<feature type="region of interest" description="Disordered" evidence="1">
    <location>
        <begin position="108"/>
        <end position="138"/>
    </location>
</feature>
<evidence type="ECO:0000256" key="1">
    <source>
        <dbReference type="SAM" id="MobiDB-lite"/>
    </source>
</evidence>
<reference evidence="2 3" key="1">
    <citation type="submission" date="2015-03" db="EMBL/GenBank/DDBJ databases">
        <authorList>
            <consortium name="Pathogen Informatics"/>
        </authorList>
    </citation>
    <scope>NUCLEOTIDE SEQUENCE [LARGE SCALE GENOMIC DNA]</scope>
    <source>
        <strain evidence="2 3">Bir 187</strain>
    </source>
</reference>
<name>A0A655AJN1_MYCTX</name>
<gene>
    <name evidence="2" type="ORF">ERS027661_04109</name>
</gene>
<feature type="compositionally biased region" description="Basic and acidic residues" evidence="1">
    <location>
        <begin position="26"/>
        <end position="35"/>
    </location>
</feature>
<feature type="compositionally biased region" description="Basic residues" evidence="1">
    <location>
        <begin position="65"/>
        <end position="74"/>
    </location>
</feature>
<feature type="region of interest" description="Disordered" evidence="1">
    <location>
        <begin position="65"/>
        <end position="84"/>
    </location>
</feature>
<accession>A0A655AJN1</accession>
<evidence type="ECO:0000313" key="3">
    <source>
        <dbReference type="Proteomes" id="UP000049023"/>
    </source>
</evidence>
<feature type="region of interest" description="Disordered" evidence="1">
    <location>
        <begin position="1"/>
        <end position="35"/>
    </location>
</feature>
<dbReference type="EMBL" id="CNFU01001267">
    <property type="protein sequence ID" value="CKT24767.1"/>
    <property type="molecule type" value="Genomic_DNA"/>
</dbReference>
<protein>
    <submittedName>
        <fullName evidence="2">Uncharacterized protein</fullName>
    </submittedName>
</protein>
<organism evidence="2 3">
    <name type="scientific">Mycobacterium tuberculosis</name>
    <dbReference type="NCBI Taxonomy" id="1773"/>
    <lineage>
        <taxon>Bacteria</taxon>
        <taxon>Bacillati</taxon>
        <taxon>Actinomycetota</taxon>
        <taxon>Actinomycetes</taxon>
        <taxon>Mycobacteriales</taxon>
        <taxon>Mycobacteriaceae</taxon>
        <taxon>Mycobacterium</taxon>
        <taxon>Mycobacterium tuberculosis complex</taxon>
    </lineage>
</organism>
<sequence length="138" mass="14622">MHQYSAALDVPQKVQPQTTAPGCARDQPRHVGDGERVLASRDYTEVGHQGGERVVGDLRLGRRNRRHQRGFAGRRKPDQADVGDGLEFQGEVSGLSLFAEECETGGLTHAGSQRGVAQTATASGGGFKAGARADQVGQ</sequence>
<proteinExistence type="predicted"/>
<dbReference type="Proteomes" id="UP000049023">
    <property type="component" value="Unassembled WGS sequence"/>
</dbReference>
<evidence type="ECO:0000313" key="2">
    <source>
        <dbReference type="EMBL" id="CKT24767.1"/>
    </source>
</evidence>
<dbReference type="AlphaFoldDB" id="A0A655AJN1"/>